<evidence type="ECO:0000259" key="1">
    <source>
        <dbReference type="Pfam" id="PF06985"/>
    </source>
</evidence>
<reference evidence="2" key="2">
    <citation type="submission" date="2020-02" db="EMBL/GenBank/DDBJ databases">
        <authorList>
            <person name="Gilchrist C.L.M."/>
            <person name="Chooi Y.-H."/>
        </authorList>
    </citation>
    <scope>NUCLEOTIDE SEQUENCE</scope>
    <source>
        <strain evidence="2">MST-FP2251</strain>
    </source>
</reference>
<dbReference type="Pfam" id="PF06985">
    <property type="entry name" value="HET"/>
    <property type="match status" value="1"/>
</dbReference>
<dbReference type="PANTHER" id="PTHR33112">
    <property type="entry name" value="DOMAIN PROTEIN, PUTATIVE-RELATED"/>
    <property type="match status" value="1"/>
</dbReference>
<dbReference type="AlphaFoldDB" id="A0AAD4CCK7"/>
<sequence>MLCKDCTLMLKDPSFLTPEFSRTLKSTFTECRVAAEMGCDLCGFILSSWREGRGYEDTVEAWPITIYSRKPGSVSDLAFRVDVPNNNWDSFETRLEVTTAPDDPLSKDPRISGRFAVNSGSKCVMEQVASLLAKCEKSHSDCHLPYEEIVLPSRFIDLEREFPKVCLVETRGLLRPPYVTLSHCWGPPGGIRLMLTTDNMPEFKQGVALEQLTPVFRDAISLTRHLDIRYLWIDAICIIQNSKEDWAVESARMGSVYQNATMTIASSCSPNSNTHFLRPRLIENSPEVPFYSSLIEKEGSISLRRGSGFPIDLHLKEPLQHRAWCLQERLLSRRIVFFDPAQFLWECHAGHIPEESPSFVDLTNYRLNDRIMVPYTKIPAAVSMQHFQHPAEAWGQIRQYWYQLLHEFGFRRLTYLNDILPSMSGIAKHFAHITRDKYLVGLWEGDLHNGLMWEVSHVTDSDGRAGGRNTHAPSWSWASLLDNSRQLGHLHTAGRIWRGDMSHDLKFIKANIAPLDSDPTGAIRFGALHLHGFVRNTSLSYNIGELPSDIYSIDINRHTMQLQLEAPTCDIEVLARFDLDWTFHDRDVAEESAMQQNNSLITFEFLALVVSEWNVHYHDRVVNLYGLLLVPTTEPGHYMRRGTFKANPPMRDPEEFAAAQRSMPSAKLDPHVKSFEGTWDGWREDTVVIV</sequence>
<comment type="caution">
    <text evidence="2">The sequence shown here is derived from an EMBL/GenBank/DDBJ whole genome shotgun (WGS) entry which is preliminary data.</text>
</comment>
<dbReference type="EMBL" id="VCAU01000173">
    <property type="protein sequence ID" value="KAF9883277.1"/>
    <property type="molecule type" value="Genomic_DNA"/>
</dbReference>
<accession>A0AAD4CCK7</accession>
<evidence type="ECO:0000313" key="2">
    <source>
        <dbReference type="EMBL" id="KAF9883277.1"/>
    </source>
</evidence>
<gene>
    <name evidence="2" type="ORF">FE257_003797</name>
</gene>
<dbReference type="PANTHER" id="PTHR33112:SF16">
    <property type="entry name" value="HETEROKARYON INCOMPATIBILITY DOMAIN-CONTAINING PROTEIN"/>
    <property type="match status" value="1"/>
</dbReference>
<proteinExistence type="predicted"/>
<dbReference type="Proteomes" id="UP001194746">
    <property type="component" value="Unassembled WGS sequence"/>
</dbReference>
<evidence type="ECO:0000313" key="3">
    <source>
        <dbReference type="Proteomes" id="UP001194746"/>
    </source>
</evidence>
<feature type="domain" description="Heterokaryon incompatibility" evidence="1">
    <location>
        <begin position="178"/>
        <end position="328"/>
    </location>
</feature>
<protein>
    <recommendedName>
        <fullName evidence="1">Heterokaryon incompatibility domain-containing protein</fullName>
    </recommendedName>
</protein>
<dbReference type="InterPro" id="IPR010730">
    <property type="entry name" value="HET"/>
</dbReference>
<name>A0AAD4CCK7_ASPNN</name>
<keyword evidence="3" id="KW-1185">Reference proteome</keyword>
<organism evidence="2 3">
    <name type="scientific">Aspergillus nanangensis</name>
    <dbReference type="NCBI Taxonomy" id="2582783"/>
    <lineage>
        <taxon>Eukaryota</taxon>
        <taxon>Fungi</taxon>
        <taxon>Dikarya</taxon>
        <taxon>Ascomycota</taxon>
        <taxon>Pezizomycotina</taxon>
        <taxon>Eurotiomycetes</taxon>
        <taxon>Eurotiomycetidae</taxon>
        <taxon>Eurotiales</taxon>
        <taxon>Aspergillaceae</taxon>
        <taxon>Aspergillus</taxon>
        <taxon>Aspergillus subgen. Circumdati</taxon>
    </lineage>
</organism>
<reference evidence="2" key="1">
    <citation type="journal article" date="2019" name="Beilstein J. Org. Chem.">
        <title>Nanangenines: drimane sesquiterpenoids as the dominant metabolite cohort of a novel Australian fungus, Aspergillus nanangensis.</title>
        <authorList>
            <person name="Lacey H.J."/>
            <person name="Gilchrist C.L.M."/>
            <person name="Crombie A."/>
            <person name="Kalaitzis J.A."/>
            <person name="Vuong D."/>
            <person name="Rutledge P.J."/>
            <person name="Turner P."/>
            <person name="Pitt J.I."/>
            <person name="Lacey E."/>
            <person name="Chooi Y.H."/>
            <person name="Piggott A.M."/>
        </authorList>
    </citation>
    <scope>NUCLEOTIDE SEQUENCE</scope>
    <source>
        <strain evidence="2">MST-FP2251</strain>
    </source>
</reference>